<keyword evidence="4" id="KW-0804">Transcription</keyword>
<name>A0A501XMB1_9SPHN</name>
<organism evidence="8 9">
    <name type="scientific">Sandaracinobacter neustonicus</name>
    <dbReference type="NCBI Taxonomy" id="1715348"/>
    <lineage>
        <taxon>Bacteria</taxon>
        <taxon>Pseudomonadati</taxon>
        <taxon>Pseudomonadota</taxon>
        <taxon>Alphaproteobacteria</taxon>
        <taxon>Sphingomonadales</taxon>
        <taxon>Sphingosinicellaceae</taxon>
        <taxon>Sandaracinobacter</taxon>
    </lineage>
</organism>
<reference evidence="8 9" key="1">
    <citation type="submission" date="2019-06" db="EMBL/GenBank/DDBJ databases">
        <authorList>
            <person name="Lee I."/>
            <person name="Jang G.I."/>
            <person name="Hwang C.Y."/>
        </authorList>
    </citation>
    <scope>NUCLEOTIDE SEQUENCE [LARGE SCALE GENOMIC DNA]</scope>
    <source>
        <strain evidence="8 9">PAMC 28131</strain>
    </source>
</reference>
<keyword evidence="1" id="KW-0678">Repressor</keyword>
<dbReference type="OrthoDB" id="9809265at2"/>
<evidence type="ECO:0000256" key="4">
    <source>
        <dbReference type="ARBA" id="ARBA00023163"/>
    </source>
</evidence>
<feature type="region of interest" description="Disordered" evidence="6">
    <location>
        <begin position="1"/>
        <end position="22"/>
    </location>
</feature>
<keyword evidence="2" id="KW-0805">Transcription regulation</keyword>
<evidence type="ECO:0000256" key="5">
    <source>
        <dbReference type="PROSITE-ProRule" id="PRU00335"/>
    </source>
</evidence>
<dbReference type="PANTHER" id="PTHR30055">
    <property type="entry name" value="HTH-TYPE TRANSCRIPTIONAL REGULATOR RUTR"/>
    <property type="match status" value="1"/>
</dbReference>
<evidence type="ECO:0000256" key="3">
    <source>
        <dbReference type="ARBA" id="ARBA00023125"/>
    </source>
</evidence>
<dbReference type="SUPFAM" id="SSF46689">
    <property type="entry name" value="Homeodomain-like"/>
    <property type="match status" value="1"/>
</dbReference>
<dbReference type="GO" id="GO:0003700">
    <property type="term" value="F:DNA-binding transcription factor activity"/>
    <property type="evidence" value="ECO:0007669"/>
    <property type="project" value="TreeGrafter"/>
</dbReference>
<keyword evidence="9" id="KW-1185">Reference proteome</keyword>
<sequence>MTKTASVKIEPPPRSRARRQAPTVRRQDLLAVTVSCLARLGPRGTTGREICRQAGVSHGLLRHYFHNPENLLYETYEELCDHFIARFEAVLADDSLQPWDALDRFFAVLYSEEWANTDLLGAWMAFWTMVRTNADFAAKSEEHNVRLRELLALAISRLPTGGQTVKTEDAVVIISAVMDGLWLDYCLSPTRTTRDRALELCCLTARRLIPPG</sequence>
<accession>A0A501XMB1</accession>
<dbReference type="Proteomes" id="UP000319897">
    <property type="component" value="Unassembled WGS sequence"/>
</dbReference>
<dbReference type="InterPro" id="IPR009057">
    <property type="entry name" value="Homeodomain-like_sf"/>
</dbReference>
<dbReference type="Pfam" id="PF13977">
    <property type="entry name" value="TetR_C_6"/>
    <property type="match status" value="1"/>
</dbReference>
<dbReference type="InterPro" id="IPR050109">
    <property type="entry name" value="HTH-type_TetR-like_transc_reg"/>
</dbReference>
<evidence type="ECO:0000313" key="9">
    <source>
        <dbReference type="Proteomes" id="UP000319897"/>
    </source>
</evidence>
<dbReference type="RefSeq" id="WP_140927947.1">
    <property type="nucleotide sequence ID" value="NZ_VFSU01000022.1"/>
</dbReference>
<dbReference type="Gene3D" id="1.10.357.10">
    <property type="entry name" value="Tetracycline Repressor, domain 2"/>
    <property type="match status" value="1"/>
</dbReference>
<keyword evidence="3 5" id="KW-0238">DNA-binding</keyword>
<evidence type="ECO:0000256" key="6">
    <source>
        <dbReference type="SAM" id="MobiDB-lite"/>
    </source>
</evidence>
<dbReference type="InterPro" id="IPR036271">
    <property type="entry name" value="Tet_transcr_reg_TetR-rel_C_sf"/>
</dbReference>
<evidence type="ECO:0000256" key="2">
    <source>
        <dbReference type="ARBA" id="ARBA00023015"/>
    </source>
</evidence>
<dbReference type="InterPro" id="IPR039538">
    <property type="entry name" value="BetI_C"/>
</dbReference>
<gene>
    <name evidence="8" type="ORF">FJQ54_08275</name>
</gene>
<dbReference type="EMBL" id="VFSU01000022">
    <property type="protein sequence ID" value="TPE61575.1"/>
    <property type="molecule type" value="Genomic_DNA"/>
</dbReference>
<dbReference type="SUPFAM" id="SSF48498">
    <property type="entry name" value="Tetracyclin repressor-like, C-terminal domain"/>
    <property type="match status" value="1"/>
</dbReference>
<evidence type="ECO:0000256" key="1">
    <source>
        <dbReference type="ARBA" id="ARBA00022491"/>
    </source>
</evidence>
<comment type="caution">
    <text evidence="8">The sequence shown here is derived from an EMBL/GenBank/DDBJ whole genome shotgun (WGS) entry which is preliminary data.</text>
</comment>
<feature type="domain" description="HTH tetR-type" evidence="7">
    <location>
        <begin position="23"/>
        <end position="83"/>
    </location>
</feature>
<dbReference type="Pfam" id="PF00440">
    <property type="entry name" value="TetR_N"/>
    <property type="match status" value="1"/>
</dbReference>
<dbReference type="AlphaFoldDB" id="A0A501XMB1"/>
<proteinExistence type="predicted"/>
<protein>
    <submittedName>
        <fullName evidence="8">TetR/AcrR family transcriptional regulator</fullName>
    </submittedName>
</protein>
<evidence type="ECO:0000259" key="7">
    <source>
        <dbReference type="PROSITE" id="PS50977"/>
    </source>
</evidence>
<evidence type="ECO:0000313" key="8">
    <source>
        <dbReference type="EMBL" id="TPE61575.1"/>
    </source>
</evidence>
<feature type="DNA-binding region" description="H-T-H motif" evidence="5">
    <location>
        <begin position="46"/>
        <end position="65"/>
    </location>
</feature>
<dbReference type="GO" id="GO:0000976">
    <property type="term" value="F:transcription cis-regulatory region binding"/>
    <property type="evidence" value="ECO:0007669"/>
    <property type="project" value="TreeGrafter"/>
</dbReference>
<dbReference type="InterPro" id="IPR001647">
    <property type="entry name" value="HTH_TetR"/>
</dbReference>
<dbReference type="PANTHER" id="PTHR30055:SF228">
    <property type="entry name" value="TRANSCRIPTIONAL REGULATOR-RELATED"/>
    <property type="match status" value="1"/>
</dbReference>
<dbReference type="PROSITE" id="PS50977">
    <property type="entry name" value="HTH_TETR_2"/>
    <property type="match status" value="1"/>
</dbReference>